<name>A0AAV3B4I7_PYXAD</name>
<evidence type="ECO:0000313" key="2">
    <source>
        <dbReference type="Proteomes" id="UP001181693"/>
    </source>
</evidence>
<keyword evidence="2" id="KW-1185">Reference proteome</keyword>
<reference evidence="1" key="1">
    <citation type="thesis" date="2020" institute="ProQuest LLC" country="789 East Eisenhower Parkway, Ann Arbor, MI, USA">
        <title>Comparative Genomics and Chromosome Evolution.</title>
        <authorList>
            <person name="Mudd A.B."/>
        </authorList>
    </citation>
    <scope>NUCLEOTIDE SEQUENCE</scope>
    <source>
        <strain evidence="1">1538</strain>
        <tissue evidence="1">Blood</tissue>
    </source>
</reference>
<dbReference type="EMBL" id="DYDO01000001">
    <property type="protein sequence ID" value="DBA32256.1"/>
    <property type="molecule type" value="Genomic_DNA"/>
</dbReference>
<gene>
    <name evidence="1" type="ORF">GDO54_000060</name>
</gene>
<evidence type="ECO:0000313" key="1">
    <source>
        <dbReference type="EMBL" id="DBA32256.1"/>
    </source>
</evidence>
<sequence>MGKISGKVPGAVFCSYINAAKTTNVSLCIFRSCSIIGAKQSAHFLAPAPYGFCITQLQAHNKKVQKVLHISDICVGAAQLRIFTYVSYYFLKGLVG</sequence>
<accession>A0AAV3B4I7</accession>
<dbReference type="AlphaFoldDB" id="A0AAV3B4I7"/>
<organism evidence="1 2">
    <name type="scientific">Pyxicephalus adspersus</name>
    <name type="common">African bullfrog</name>
    <dbReference type="NCBI Taxonomy" id="30357"/>
    <lineage>
        <taxon>Eukaryota</taxon>
        <taxon>Metazoa</taxon>
        <taxon>Chordata</taxon>
        <taxon>Craniata</taxon>
        <taxon>Vertebrata</taxon>
        <taxon>Euteleostomi</taxon>
        <taxon>Amphibia</taxon>
        <taxon>Batrachia</taxon>
        <taxon>Anura</taxon>
        <taxon>Neobatrachia</taxon>
        <taxon>Ranoidea</taxon>
        <taxon>Pyxicephalidae</taxon>
        <taxon>Pyxicephalinae</taxon>
        <taxon>Pyxicephalus</taxon>
    </lineage>
</organism>
<proteinExistence type="predicted"/>
<protein>
    <submittedName>
        <fullName evidence="1">Uncharacterized protein</fullName>
    </submittedName>
</protein>
<comment type="caution">
    <text evidence="1">The sequence shown here is derived from an EMBL/GenBank/DDBJ whole genome shotgun (WGS) entry which is preliminary data.</text>
</comment>
<dbReference type="Proteomes" id="UP001181693">
    <property type="component" value="Unassembled WGS sequence"/>
</dbReference>